<proteinExistence type="predicted"/>
<feature type="domain" description="4Fe-4S ferredoxin-type" evidence="1">
    <location>
        <begin position="29"/>
        <end position="57"/>
    </location>
</feature>
<feature type="domain" description="4Fe-4S ferredoxin-type" evidence="1">
    <location>
        <begin position="1"/>
        <end position="28"/>
    </location>
</feature>
<protein>
    <submittedName>
        <fullName evidence="2">4Fe-4S dicluster domain-containing protein</fullName>
    </submittedName>
</protein>
<evidence type="ECO:0000259" key="1">
    <source>
        <dbReference type="PROSITE" id="PS51379"/>
    </source>
</evidence>
<reference evidence="2" key="1">
    <citation type="journal article" date="2020" name="mSystems">
        <title>Genome- and Community-Level Interaction Insights into Carbon Utilization and Element Cycling Functions of Hydrothermarchaeota in Hydrothermal Sediment.</title>
        <authorList>
            <person name="Zhou Z."/>
            <person name="Liu Y."/>
            <person name="Xu W."/>
            <person name="Pan J."/>
            <person name="Luo Z.H."/>
            <person name="Li M."/>
        </authorList>
    </citation>
    <scope>NUCLEOTIDE SEQUENCE [LARGE SCALE GENOMIC DNA]</scope>
    <source>
        <strain evidence="2">SpSt-587</strain>
    </source>
</reference>
<dbReference type="InterPro" id="IPR017896">
    <property type="entry name" value="4Fe4S_Fe-S-bd"/>
</dbReference>
<organism evidence="2">
    <name type="scientific">Archaeoglobus fulgidus</name>
    <dbReference type="NCBI Taxonomy" id="2234"/>
    <lineage>
        <taxon>Archaea</taxon>
        <taxon>Methanobacteriati</taxon>
        <taxon>Methanobacteriota</taxon>
        <taxon>Archaeoglobi</taxon>
        <taxon>Archaeoglobales</taxon>
        <taxon>Archaeoglobaceae</taxon>
        <taxon>Archaeoglobus</taxon>
    </lineage>
</organism>
<name>A0A7J3M363_ARCFL</name>
<dbReference type="EMBL" id="DSYZ01000127">
    <property type="protein sequence ID" value="HGT83407.1"/>
    <property type="molecule type" value="Genomic_DNA"/>
</dbReference>
<sequence>MIAVLGCKGCGTCSRVCPVPNAIIRNGGKVLKIDEEKCKKCYECVRACPYGALVVMD</sequence>
<evidence type="ECO:0000313" key="2">
    <source>
        <dbReference type="EMBL" id="HGT83407.1"/>
    </source>
</evidence>
<dbReference type="AlphaFoldDB" id="A0A7J3M363"/>
<comment type="caution">
    <text evidence="2">The sequence shown here is derived from an EMBL/GenBank/DDBJ whole genome shotgun (WGS) entry which is preliminary data.</text>
</comment>
<dbReference type="PROSITE" id="PS00198">
    <property type="entry name" value="4FE4S_FER_1"/>
    <property type="match status" value="1"/>
</dbReference>
<dbReference type="Gene3D" id="3.30.70.20">
    <property type="match status" value="1"/>
</dbReference>
<dbReference type="Pfam" id="PF13187">
    <property type="entry name" value="Fer4_9"/>
    <property type="match status" value="1"/>
</dbReference>
<dbReference type="GO" id="GO:0016491">
    <property type="term" value="F:oxidoreductase activity"/>
    <property type="evidence" value="ECO:0007669"/>
    <property type="project" value="UniProtKB-ARBA"/>
</dbReference>
<dbReference type="SUPFAM" id="SSF54862">
    <property type="entry name" value="4Fe-4S ferredoxins"/>
    <property type="match status" value="1"/>
</dbReference>
<dbReference type="PROSITE" id="PS51379">
    <property type="entry name" value="4FE4S_FER_2"/>
    <property type="match status" value="2"/>
</dbReference>
<dbReference type="InterPro" id="IPR017900">
    <property type="entry name" value="4Fe4S_Fe_S_CS"/>
</dbReference>
<gene>
    <name evidence="2" type="ORF">ENT52_06750</name>
</gene>
<accession>A0A7J3M363</accession>